<dbReference type="AlphaFoldDB" id="A0AAD4D073"/>
<feature type="non-terminal residue" evidence="1">
    <location>
        <position position="1"/>
    </location>
</feature>
<name>A0AAD4D073_9FUNG</name>
<dbReference type="EMBL" id="JAAAIL010004064">
    <property type="protein sequence ID" value="KAG0248475.1"/>
    <property type="molecule type" value="Genomic_DNA"/>
</dbReference>
<protein>
    <submittedName>
        <fullName evidence="1">Uncharacterized protein</fullName>
    </submittedName>
</protein>
<evidence type="ECO:0000313" key="1">
    <source>
        <dbReference type="EMBL" id="KAG0248475.1"/>
    </source>
</evidence>
<dbReference type="Proteomes" id="UP001194580">
    <property type="component" value="Unassembled WGS sequence"/>
</dbReference>
<gene>
    <name evidence="1" type="ORF">BGZ95_008037</name>
</gene>
<reference evidence="1" key="1">
    <citation type="journal article" date="2020" name="Fungal Divers.">
        <title>Resolving the Mortierellaceae phylogeny through synthesis of multi-gene phylogenetics and phylogenomics.</title>
        <authorList>
            <person name="Vandepol N."/>
            <person name="Liber J."/>
            <person name="Desiro A."/>
            <person name="Na H."/>
            <person name="Kennedy M."/>
            <person name="Barry K."/>
            <person name="Grigoriev I.V."/>
            <person name="Miller A.N."/>
            <person name="O'Donnell K."/>
            <person name="Stajich J.E."/>
            <person name="Bonito G."/>
        </authorList>
    </citation>
    <scope>NUCLEOTIDE SEQUENCE</scope>
    <source>
        <strain evidence="1">NRRL 28262</strain>
    </source>
</reference>
<keyword evidence="2" id="KW-1185">Reference proteome</keyword>
<organism evidence="1 2">
    <name type="scientific">Linnemannia exigua</name>
    <dbReference type="NCBI Taxonomy" id="604196"/>
    <lineage>
        <taxon>Eukaryota</taxon>
        <taxon>Fungi</taxon>
        <taxon>Fungi incertae sedis</taxon>
        <taxon>Mucoromycota</taxon>
        <taxon>Mortierellomycotina</taxon>
        <taxon>Mortierellomycetes</taxon>
        <taxon>Mortierellales</taxon>
        <taxon>Mortierellaceae</taxon>
        <taxon>Linnemannia</taxon>
    </lineage>
</organism>
<sequence>FGPNSTWNTMFFPESKVFDQVVRIAPYDFPSRQNYAFVGQSGANSWAIALGDTALIAYNTSWNCLQYNAKSSHGDVK</sequence>
<evidence type="ECO:0000313" key="2">
    <source>
        <dbReference type="Proteomes" id="UP001194580"/>
    </source>
</evidence>
<comment type="caution">
    <text evidence="1">The sequence shown here is derived from an EMBL/GenBank/DDBJ whole genome shotgun (WGS) entry which is preliminary data.</text>
</comment>
<accession>A0AAD4D073</accession>
<proteinExistence type="predicted"/>